<evidence type="ECO:0000259" key="7">
    <source>
        <dbReference type="PROSITE" id="PS50158"/>
    </source>
</evidence>
<dbReference type="CDD" id="cd09272">
    <property type="entry name" value="RNase_HI_RT_Ty1"/>
    <property type="match status" value="1"/>
</dbReference>
<dbReference type="GO" id="GO:0008270">
    <property type="term" value="F:zinc ion binding"/>
    <property type="evidence" value="ECO:0007669"/>
    <property type="project" value="UniProtKB-KW"/>
</dbReference>
<feature type="coiled-coil region" evidence="5">
    <location>
        <begin position="392"/>
        <end position="463"/>
    </location>
</feature>
<keyword evidence="3" id="KW-0378">Hydrolase</keyword>
<dbReference type="SUPFAM" id="SSF57756">
    <property type="entry name" value="Retrovirus zinc finger-like domains"/>
    <property type="match status" value="1"/>
</dbReference>
<dbReference type="InterPro" id="IPR036397">
    <property type="entry name" value="RNaseH_sf"/>
</dbReference>
<reference evidence="9" key="1">
    <citation type="journal article" date="2019" name="Sci. Rep.">
        <title>Draft genome of Tanacetum cinerariifolium, the natural source of mosquito coil.</title>
        <authorList>
            <person name="Yamashiro T."/>
            <person name="Shiraishi A."/>
            <person name="Satake H."/>
            <person name="Nakayama K."/>
        </authorList>
    </citation>
    <scope>NUCLEOTIDE SEQUENCE</scope>
</reference>
<dbReference type="Pfam" id="PF07727">
    <property type="entry name" value="RVT_2"/>
    <property type="match status" value="1"/>
</dbReference>
<feature type="domain" description="CCHC-type" evidence="7">
    <location>
        <begin position="226"/>
        <end position="242"/>
    </location>
</feature>
<dbReference type="InterPro" id="IPR057670">
    <property type="entry name" value="SH3_retrovirus"/>
</dbReference>
<dbReference type="PANTHER" id="PTHR42648">
    <property type="entry name" value="TRANSPOSASE, PUTATIVE-RELATED"/>
    <property type="match status" value="1"/>
</dbReference>
<dbReference type="InterPro" id="IPR025724">
    <property type="entry name" value="GAG-pre-integrase_dom"/>
</dbReference>
<dbReference type="PANTHER" id="PTHR42648:SF18">
    <property type="entry name" value="RETROTRANSPOSON, UNCLASSIFIED-LIKE PROTEIN"/>
    <property type="match status" value="1"/>
</dbReference>
<dbReference type="InterPro" id="IPR054722">
    <property type="entry name" value="PolX-like_BBD"/>
</dbReference>
<keyword evidence="2" id="KW-0479">Metal-binding</keyword>
<gene>
    <name evidence="9" type="ORF">Tci_021229</name>
</gene>
<dbReference type="PROSITE" id="PS50994">
    <property type="entry name" value="INTEGRASE"/>
    <property type="match status" value="1"/>
</dbReference>
<dbReference type="EMBL" id="BKCJ010002538">
    <property type="protein sequence ID" value="GEU49251.1"/>
    <property type="molecule type" value="Genomic_DNA"/>
</dbReference>
<evidence type="ECO:0000256" key="5">
    <source>
        <dbReference type="SAM" id="Coils"/>
    </source>
</evidence>
<keyword evidence="5" id="KW-0175">Coiled coil</keyword>
<dbReference type="InterPro" id="IPR013103">
    <property type="entry name" value="RVT_2"/>
</dbReference>
<evidence type="ECO:0000256" key="1">
    <source>
        <dbReference type="ARBA" id="ARBA00022670"/>
    </source>
</evidence>
<dbReference type="Pfam" id="PF00098">
    <property type="entry name" value="zf-CCHC"/>
    <property type="match status" value="1"/>
</dbReference>
<evidence type="ECO:0000256" key="3">
    <source>
        <dbReference type="ARBA" id="ARBA00022801"/>
    </source>
</evidence>
<dbReference type="GO" id="GO:0008233">
    <property type="term" value="F:peptidase activity"/>
    <property type="evidence" value="ECO:0007669"/>
    <property type="project" value="UniProtKB-KW"/>
</dbReference>
<dbReference type="GO" id="GO:0015074">
    <property type="term" value="P:DNA integration"/>
    <property type="evidence" value="ECO:0007669"/>
    <property type="project" value="InterPro"/>
</dbReference>
<comment type="caution">
    <text evidence="9">The sequence shown here is derived from an EMBL/GenBank/DDBJ whole genome shotgun (WGS) entry which is preliminary data.</text>
</comment>
<name>A0A6L2KIG3_TANCI</name>
<dbReference type="GO" id="GO:0003676">
    <property type="term" value="F:nucleic acid binding"/>
    <property type="evidence" value="ECO:0007669"/>
    <property type="project" value="InterPro"/>
</dbReference>
<dbReference type="InterPro" id="IPR012337">
    <property type="entry name" value="RNaseH-like_sf"/>
</dbReference>
<organism evidence="9">
    <name type="scientific">Tanacetum cinerariifolium</name>
    <name type="common">Dalmatian daisy</name>
    <name type="synonym">Chrysanthemum cinerariifolium</name>
    <dbReference type="NCBI Taxonomy" id="118510"/>
    <lineage>
        <taxon>Eukaryota</taxon>
        <taxon>Viridiplantae</taxon>
        <taxon>Streptophyta</taxon>
        <taxon>Embryophyta</taxon>
        <taxon>Tracheophyta</taxon>
        <taxon>Spermatophyta</taxon>
        <taxon>Magnoliopsida</taxon>
        <taxon>eudicotyledons</taxon>
        <taxon>Gunneridae</taxon>
        <taxon>Pentapetalae</taxon>
        <taxon>asterids</taxon>
        <taxon>campanulids</taxon>
        <taxon>Asterales</taxon>
        <taxon>Asteraceae</taxon>
        <taxon>Asteroideae</taxon>
        <taxon>Anthemideae</taxon>
        <taxon>Anthemidinae</taxon>
        <taxon>Tanacetum</taxon>
    </lineage>
</organism>
<feature type="domain" description="Integrase catalytic" evidence="8">
    <location>
        <begin position="1262"/>
        <end position="1382"/>
    </location>
</feature>
<dbReference type="InterPro" id="IPR036875">
    <property type="entry name" value="Znf_CCHC_sf"/>
</dbReference>
<dbReference type="Gene3D" id="4.10.60.10">
    <property type="entry name" value="Zinc finger, CCHC-type"/>
    <property type="match status" value="1"/>
</dbReference>
<feature type="compositionally biased region" description="Polar residues" evidence="6">
    <location>
        <begin position="954"/>
        <end position="979"/>
    </location>
</feature>
<sequence length="1753" mass="200371">MADSFFYIPYIIKGESPILLIHHLFLKTHTTPTPLSPSTTTQYILITTTHTTGGGHHHRRSSPPPFITTADTTCSHHFRRHQRHTSPPPHLSTIGLVDKDLYDSWRSRMELYMQNREHGRMILESVEHGPLIWPTIEENGVTRTKKYVELSATKKIQVDCDIKKLISFFKLRNSSNPRKQATIHDGRVTIQPLQEIPNFYVVGTSRTRVNTLETRGKTSGQQRVMKCFNCQREGHMARQCTKPKRKRDALWFKEKVLLVEAQGNAYQADDLDAYDYDYDDITTAKVALMANLSYYGSDVLSEVPYSDKTNNDMLNQILQEMPYSEQPHLVNYPNSDSNIIPYSQYLLETQNSSVEDINSYAQQDAMILSVFEQLSEQGTNCNKVNKDNLIVNESLYDELERYKEWVRLLEERRNVDLGTREKLIINDIIRDKNAQFADFEKKINSLKQTLSEQLKEKESLTKTFNVFKNEFKENEAKNIDNEITLEKKVKELENIVYKMGQSTLTIRPMLYDGTIIAKETNVISIVDSEETLMLEEESRSKMLLKQSDPMVLEKKINIKPVNYAFLNQLSIDFGKRFVPQQELSAEQAFWFQMSNLSTDSSDASPVKVDVSSELPKKRITPDALIEGECGFEHTKAVFINEVIPFLKSLTDTFNVFDKNLLDEIIEVQTVFNQTETPVQQYSVDKQCLEISNKQVLNENDRLLKQIISQDIVNIVVNSSMDINAYVNVNVNSTEMCNKCLELEAELIKQHNIVEKDECNKLSKSYSKLKQHYFSLELAMQLNQEIFQKNNTSVNQTEPAFNQIFELNNLRAELQAKDKTIKKLKAQIKCVPETSLSKSMKRTLMRLRPSILNYNIGEHSVALIDQLNEKSFENSDLNAQLQEKGFFYNSIKNDLRKLKGKDTVDHTAQASDATTIVSGMFKLDLDPLAPRLLQNKDAHIDYLKHTQEQGVKCSTSTCISQPTGNKKNDRISQPSSSNIKNKVEAQPRKVNKKNRVVELTCDANVKHTMLNANSQLICVTCKQCMFDANHDVCFLDVVNQMNMHAKSKSNKKSQPHNIWKPTGKIFTEVGLKWQPTRSTFTLVGNACPLTRCSKHMTRDCFQLTNFVHKFLGTVKFDNDQIATIMGDGDYQIGNVTILRVYYVERLRHSLFSIGQFCDLDLEVAFRKHTCFVCDLKGDDLLSGTQETNLYTLLIGDMIASSPICLLSKASKSKSWLWHRRLSHLNFGAINHLVRNGLVRGFPKLKFEKDHLCSAFAIRKSKKQSNKPKSKDTNQEKVYLLYMDLCDPMRVASINGKKYIIVIIDDYSRFTWVKFLASKDEAPDFIIKFLKMIQVRLNATVRNICTDNGTEFVNQTFHSYYENVGISHETSVVRTPRQNGVVERKPDLSYLHVFGALCYPTNDSKNLGKFQAKANIGIFIGYAPKKKADRIYNRRTQKIIESIHVDFDELTTMASEQTPLVPPSSHEWDLVFQLVFDEFFFPPTSVASLVLVIDSCSYSRLPSSTSVDQDAPSPKAVSEESSSSHVNPTTMHLDAPISEHLIKWTKNHPLQNIIGDASRPMDVKTAFLNSILREEVYISQPNRFVDPNNPNHVYRSKKALYGLKHAPRAWYVLLSSFLLSQGFSKGMVDPTLFIRREGKVDTPMVEKSKLDEDPQGKAIDHTHYRGILCISHPVDQTCREIWYSKDSAIALTTFIDADHAGCQDTRRSTSGSMQLLGDRLVSWSSKRQKRAAISSTKAKYIVLSSCCAQVLWMRS</sequence>
<dbReference type="Pfam" id="PF00665">
    <property type="entry name" value="rve"/>
    <property type="match status" value="1"/>
</dbReference>
<protein>
    <recommendedName>
        <fullName evidence="10">Retrovirus-related Pol polyprotein from transposon TNT 1-94</fullName>
    </recommendedName>
</protein>
<dbReference type="Pfam" id="PF25597">
    <property type="entry name" value="SH3_retrovirus"/>
    <property type="match status" value="1"/>
</dbReference>
<dbReference type="SMART" id="SM00343">
    <property type="entry name" value="ZnF_C2HC"/>
    <property type="match status" value="1"/>
</dbReference>
<dbReference type="Pfam" id="PF13976">
    <property type="entry name" value="gag_pre-integrs"/>
    <property type="match status" value="1"/>
</dbReference>
<dbReference type="Gene3D" id="3.30.420.10">
    <property type="entry name" value="Ribonuclease H-like superfamily/Ribonuclease H"/>
    <property type="match status" value="1"/>
</dbReference>
<evidence type="ECO:0000256" key="2">
    <source>
        <dbReference type="ARBA" id="ARBA00022723"/>
    </source>
</evidence>
<dbReference type="InterPro" id="IPR001878">
    <property type="entry name" value="Znf_CCHC"/>
</dbReference>
<evidence type="ECO:0000313" key="9">
    <source>
        <dbReference type="EMBL" id="GEU49251.1"/>
    </source>
</evidence>
<keyword evidence="1" id="KW-0645">Protease</keyword>
<evidence type="ECO:0008006" key="10">
    <source>
        <dbReference type="Google" id="ProtNLM"/>
    </source>
</evidence>
<keyword evidence="4" id="KW-0863">Zinc-finger</keyword>
<dbReference type="GO" id="GO:0006508">
    <property type="term" value="P:proteolysis"/>
    <property type="evidence" value="ECO:0007669"/>
    <property type="project" value="UniProtKB-KW"/>
</dbReference>
<dbReference type="PROSITE" id="PS50158">
    <property type="entry name" value="ZF_CCHC"/>
    <property type="match status" value="1"/>
</dbReference>
<feature type="region of interest" description="Disordered" evidence="6">
    <location>
        <begin position="954"/>
        <end position="984"/>
    </location>
</feature>
<dbReference type="InterPro" id="IPR039537">
    <property type="entry name" value="Retrotran_Ty1/copia-like"/>
</dbReference>
<feature type="region of interest" description="Disordered" evidence="6">
    <location>
        <begin position="1500"/>
        <end position="1528"/>
    </location>
</feature>
<evidence type="ECO:0000256" key="6">
    <source>
        <dbReference type="SAM" id="MobiDB-lite"/>
    </source>
</evidence>
<evidence type="ECO:0000256" key="4">
    <source>
        <dbReference type="PROSITE-ProRule" id="PRU00047"/>
    </source>
</evidence>
<evidence type="ECO:0000259" key="8">
    <source>
        <dbReference type="PROSITE" id="PS50994"/>
    </source>
</evidence>
<proteinExistence type="predicted"/>
<dbReference type="SUPFAM" id="SSF53098">
    <property type="entry name" value="Ribonuclease H-like"/>
    <property type="match status" value="1"/>
</dbReference>
<accession>A0A6L2KIG3</accession>
<keyword evidence="4" id="KW-0862">Zinc</keyword>
<dbReference type="InterPro" id="IPR001584">
    <property type="entry name" value="Integrase_cat-core"/>
</dbReference>
<dbReference type="Pfam" id="PF22936">
    <property type="entry name" value="Pol_BBD"/>
    <property type="match status" value="1"/>
</dbReference>